<gene>
    <name evidence="3" type="ORF">ADEAN_000644400</name>
</gene>
<reference evidence="3 4" key="1">
    <citation type="submission" date="2020-08" db="EMBL/GenBank/DDBJ databases">
        <authorList>
            <person name="Newling K."/>
            <person name="Davey J."/>
            <person name="Forrester S."/>
        </authorList>
    </citation>
    <scope>NUCLEOTIDE SEQUENCE [LARGE SCALE GENOMIC DNA]</scope>
    <source>
        <strain evidence="4">Crithidia deanei Carvalho (ATCC PRA-265)</strain>
    </source>
</reference>
<dbReference type="InterPro" id="IPR011990">
    <property type="entry name" value="TPR-like_helical_dom_sf"/>
</dbReference>
<evidence type="ECO:0000313" key="3">
    <source>
        <dbReference type="EMBL" id="CAD2218951.1"/>
    </source>
</evidence>
<dbReference type="Gene3D" id="1.25.40.10">
    <property type="entry name" value="Tetratricopeptide repeat domain"/>
    <property type="match status" value="1"/>
</dbReference>
<evidence type="ECO:0000256" key="2">
    <source>
        <dbReference type="SAM" id="MobiDB-lite"/>
    </source>
</evidence>
<keyword evidence="4" id="KW-1185">Reference proteome</keyword>
<organism evidence="3 4">
    <name type="scientific">Angomonas deanei</name>
    <dbReference type="NCBI Taxonomy" id="59799"/>
    <lineage>
        <taxon>Eukaryota</taxon>
        <taxon>Discoba</taxon>
        <taxon>Euglenozoa</taxon>
        <taxon>Kinetoplastea</taxon>
        <taxon>Metakinetoplastina</taxon>
        <taxon>Trypanosomatida</taxon>
        <taxon>Trypanosomatidae</taxon>
        <taxon>Strigomonadinae</taxon>
        <taxon>Angomonas</taxon>
    </lineage>
</organism>
<sequence>MQKKQAVLEILQHDSRLYNQIQERQGSKRLGKLQAFLSQYKEASQWAVSVAALQDALGSGVKPTNKMVCEAIAQCGMAGKLSTAKQLYTSFYRKLDRPRPLEAHVAFMGACASSGAFREAHTQFHALLKRDKAMIEKNATHVPIVNDDLLTQYLRTALSATVKKLDQTTPKDQTQRPQPWQTALEDFLEVRRDAHFRKHIALTPLVLECATQLSEHGGQWALCLQILNTAVRQQEVVPPEAYDAAIRACYHQRKHYEVVNLVNDLIATRTAPDERSVRLSLTSCEEVAAAEKTECVEYPTSWRTAMTLFNAMKDNGLAMFQQNYEAPLRTCALAARWEEAFAILDVMKRDNRPVSLPLYQCVLAARLECAASSSELEKFMALPVLSGGEPSVVVYVAALRNCLKRKDWAFFDRLNKEMKDRDVVETYEKMLLLIEAAYERQQFHSVLMRFLRFNSTTSFEKKRILEWGTVRLHEEDFDIPERLLDMVLDAYQQLPGKKSSEVEAAYHAATLRKEQKKNSPFERLPLSHKKDYREPPPSWMFSQSVRDGKSPE</sequence>
<evidence type="ECO:0000256" key="1">
    <source>
        <dbReference type="ARBA" id="ARBA00022737"/>
    </source>
</evidence>
<dbReference type="AlphaFoldDB" id="A0A7G2CJ30"/>
<proteinExistence type="predicted"/>
<dbReference type="PANTHER" id="PTHR47936">
    <property type="entry name" value="PPR_LONG DOMAIN-CONTAINING PROTEIN"/>
    <property type="match status" value="1"/>
</dbReference>
<accession>A0A7G2CJ30</accession>
<name>A0A7G2CJ30_9TRYP</name>
<feature type="region of interest" description="Disordered" evidence="2">
    <location>
        <begin position="512"/>
        <end position="552"/>
    </location>
</feature>
<keyword evidence="1" id="KW-0677">Repeat</keyword>
<protein>
    <submittedName>
        <fullName evidence="3">Uncharacterized protein</fullName>
    </submittedName>
</protein>
<dbReference type="Proteomes" id="UP000515908">
    <property type="component" value="Chromosome 12"/>
</dbReference>
<evidence type="ECO:0000313" key="4">
    <source>
        <dbReference type="Proteomes" id="UP000515908"/>
    </source>
</evidence>
<dbReference type="EMBL" id="LR877156">
    <property type="protein sequence ID" value="CAD2218951.1"/>
    <property type="molecule type" value="Genomic_DNA"/>
</dbReference>
<dbReference type="VEuPathDB" id="TriTrypDB:ADEAN_000644400"/>
<dbReference type="PANTHER" id="PTHR47936:SF1">
    <property type="entry name" value="PENTATRICOPEPTIDE REPEAT-CONTAINING PROTEIN GUN1, CHLOROPLASTIC"/>
    <property type="match status" value="1"/>
</dbReference>